<protein>
    <submittedName>
        <fullName evidence="2">Retrovirus-related pol polyprotein from transposon TNT 1-94</fullName>
    </submittedName>
</protein>
<dbReference type="Pfam" id="PF07727">
    <property type="entry name" value="RVT_2"/>
    <property type="match status" value="1"/>
</dbReference>
<organism evidence="2 3">
    <name type="scientific">Tanacetum coccineum</name>
    <dbReference type="NCBI Taxonomy" id="301880"/>
    <lineage>
        <taxon>Eukaryota</taxon>
        <taxon>Viridiplantae</taxon>
        <taxon>Streptophyta</taxon>
        <taxon>Embryophyta</taxon>
        <taxon>Tracheophyta</taxon>
        <taxon>Spermatophyta</taxon>
        <taxon>Magnoliopsida</taxon>
        <taxon>eudicotyledons</taxon>
        <taxon>Gunneridae</taxon>
        <taxon>Pentapetalae</taxon>
        <taxon>asterids</taxon>
        <taxon>campanulids</taxon>
        <taxon>Asterales</taxon>
        <taxon>Asteraceae</taxon>
        <taxon>Asteroideae</taxon>
        <taxon>Anthemideae</taxon>
        <taxon>Anthemidinae</taxon>
        <taxon>Tanacetum</taxon>
    </lineage>
</organism>
<dbReference type="SUPFAM" id="SSF56672">
    <property type="entry name" value="DNA/RNA polymerases"/>
    <property type="match status" value="1"/>
</dbReference>
<evidence type="ECO:0000313" key="3">
    <source>
        <dbReference type="Proteomes" id="UP001151760"/>
    </source>
</evidence>
<dbReference type="EMBL" id="BQNB010009359">
    <property type="protein sequence ID" value="GJS62420.1"/>
    <property type="molecule type" value="Genomic_DNA"/>
</dbReference>
<dbReference type="Proteomes" id="UP001151760">
    <property type="component" value="Unassembled WGS sequence"/>
</dbReference>
<gene>
    <name evidence="2" type="ORF">Tco_0657204</name>
</gene>
<sequence length="126" mass="14368">MHKEIQALESNCTWDITLLPPGKIPIGSKWVYVVKFKADGPVERFKARLVAKGFNHKEGIDYKETFAPVAKMVSVRALLEVATHYNWLIEQLDIKNAFLHGYLDEEVYMVVPQGYSSTLPLNQFAN</sequence>
<keyword evidence="3" id="KW-1185">Reference proteome</keyword>
<dbReference type="InterPro" id="IPR043502">
    <property type="entry name" value="DNA/RNA_pol_sf"/>
</dbReference>
<feature type="domain" description="Reverse transcriptase Ty1/copia-type" evidence="1">
    <location>
        <begin position="12"/>
        <end position="116"/>
    </location>
</feature>
<dbReference type="InterPro" id="IPR013103">
    <property type="entry name" value="RVT_2"/>
</dbReference>
<comment type="caution">
    <text evidence="2">The sequence shown here is derived from an EMBL/GenBank/DDBJ whole genome shotgun (WGS) entry which is preliminary data.</text>
</comment>
<name>A0ABQ4XBL4_9ASTR</name>
<accession>A0ABQ4XBL4</accession>
<evidence type="ECO:0000313" key="2">
    <source>
        <dbReference type="EMBL" id="GJS62420.1"/>
    </source>
</evidence>
<evidence type="ECO:0000259" key="1">
    <source>
        <dbReference type="Pfam" id="PF07727"/>
    </source>
</evidence>
<reference evidence="2" key="2">
    <citation type="submission" date="2022-01" db="EMBL/GenBank/DDBJ databases">
        <authorList>
            <person name="Yamashiro T."/>
            <person name="Shiraishi A."/>
            <person name="Satake H."/>
            <person name="Nakayama K."/>
        </authorList>
    </citation>
    <scope>NUCLEOTIDE SEQUENCE</scope>
</reference>
<reference evidence="2" key="1">
    <citation type="journal article" date="2022" name="Int. J. Mol. Sci.">
        <title>Draft Genome of Tanacetum Coccineum: Genomic Comparison of Closely Related Tanacetum-Family Plants.</title>
        <authorList>
            <person name="Yamashiro T."/>
            <person name="Shiraishi A."/>
            <person name="Nakayama K."/>
            <person name="Satake H."/>
        </authorList>
    </citation>
    <scope>NUCLEOTIDE SEQUENCE</scope>
</reference>
<proteinExistence type="predicted"/>